<keyword evidence="5" id="KW-1185">Reference proteome</keyword>
<dbReference type="CDD" id="cd08276">
    <property type="entry name" value="MDR7"/>
    <property type="match status" value="1"/>
</dbReference>
<protein>
    <submittedName>
        <fullName evidence="2">Related to alcohol dehydrogenase</fullName>
    </submittedName>
</protein>
<proteinExistence type="predicted"/>
<dbReference type="Proteomes" id="UP000179920">
    <property type="component" value="Chromosome III"/>
</dbReference>
<sequence length="381" mass="40971">MSAPRTTQAYQLSSFEKSLDGLVLNENVSLPDASKMGPTQVLVEIHVVSLNARDYQIATGTYPAPTSRPIGLVPVSDGAGKVLAAGSDVTTVKVGTRVVTHLCAEWKQGHIGNEMQATALGGGNPGVLAKHVVLDQFNLLPIPDHMDFRQAASLTVAGLTSYHCLFGHAGKTVQPGQSVLIEGTGGVSIAALQLALSAGARPIVLSSSHEKLQLCQKLGIRAEDCVNYNKDKNWWQTVRALTPRGEGVDNTVEIAGGITMTRALMATKSYGCVWVVGYMDDYKSESERASDEGLPDIAKAVLYNQAQVQGVMCGSYQLFQQYLAAHEIAEHNVKNKVATFNVLKPLILEEQVFKFEDAKKAFQLQGSGRFVGKVIIDFVSK</sequence>
<evidence type="ECO:0000313" key="4">
    <source>
        <dbReference type="Proteomes" id="UP000179920"/>
    </source>
</evidence>
<dbReference type="PANTHER" id="PTHR45033:SF2">
    <property type="entry name" value="ZINC-TYPE ALCOHOL DEHYDROGENASE-LIKE PROTEIN C1773.06C"/>
    <property type="match status" value="1"/>
</dbReference>
<dbReference type="SUPFAM" id="SSF51735">
    <property type="entry name" value="NAD(P)-binding Rossmann-fold domains"/>
    <property type="match status" value="1"/>
</dbReference>
<dbReference type="SMART" id="SM00829">
    <property type="entry name" value="PKS_ER"/>
    <property type="match status" value="1"/>
</dbReference>
<organism evidence="2 4">
    <name type="scientific">Ustilago bromivora</name>
    <dbReference type="NCBI Taxonomy" id="307758"/>
    <lineage>
        <taxon>Eukaryota</taxon>
        <taxon>Fungi</taxon>
        <taxon>Dikarya</taxon>
        <taxon>Basidiomycota</taxon>
        <taxon>Ustilaginomycotina</taxon>
        <taxon>Ustilaginomycetes</taxon>
        <taxon>Ustilaginales</taxon>
        <taxon>Ustilaginaceae</taxon>
        <taxon>Ustilago</taxon>
    </lineage>
</organism>
<dbReference type="InterPro" id="IPR036291">
    <property type="entry name" value="NAD(P)-bd_dom_sf"/>
</dbReference>
<accession>A0A1K0GKX9</accession>
<evidence type="ECO:0000313" key="5">
    <source>
        <dbReference type="Proteomes" id="UP000658997"/>
    </source>
</evidence>
<feature type="domain" description="Enoyl reductase (ER)" evidence="1">
    <location>
        <begin position="17"/>
        <end position="376"/>
    </location>
</feature>
<dbReference type="Gene3D" id="3.40.50.720">
    <property type="entry name" value="NAD(P)-binding Rossmann-like Domain"/>
    <property type="match status" value="1"/>
</dbReference>
<dbReference type="OrthoDB" id="9930022at2759"/>
<dbReference type="InterPro" id="IPR013149">
    <property type="entry name" value="ADH-like_C"/>
</dbReference>
<dbReference type="InterPro" id="IPR013154">
    <property type="entry name" value="ADH-like_N"/>
</dbReference>
<reference evidence="3" key="3">
    <citation type="submission" date="2018-08" db="EMBL/GenBank/DDBJ databases">
        <authorList>
            <person name="Guldener U."/>
        </authorList>
    </citation>
    <scope>NUCLEOTIDE SEQUENCE</scope>
    <source>
        <strain evidence="3">UB2</strain>
    </source>
</reference>
<dbReference type="Proteomes" id="UP000658997">
    <property type="component" value="Unassembled WGS sequence"/>
</dbReference>
<gene>
    <name evidence="3" type="ORF">UBRO2_03029</name>
    <name evidence="2" type="ORF">UBRO_01615</name>
</gene>
<dbReference type="SUPFAM" id="SSF50129">
    <property type="entry name" value="GroES-like"/>
    <property type="match status" value="1"/>
</dbReference>
<dbReference type="Gene3D" id="3.90.180.10">
    <property type="entry name" value="Medium-chain alcohol dehydrogenases, catalytic domain"/>
    <property type="match status" value="1"/>
</dbReference>
<evidence type="ECO:0000313" key="2">
    <source>
        <dbReference type="EMBL" id="SAM76695.1"/>
    </source>
</evidence>
<dbReference type="InterPro" id="IPR020843">
    <property type="entry name" value="ER"/>
</dbReference>
<evidence type="ECO:0000259" key="1">
    <source>
        <dbReference type="SMART" id="SM00829"/>
    </source>
</evidence>
<dbReference type="AlphaFoldDB" id="A0A1K0GKX9"/>
<reference evidence="4" key="1">
    <citation type="submission" date="2016-04" db="EMBL/GenBank/DDBJ databases">
        <authorList>
            <person name="Guldener U."/>
            <person name="Guldener U."/>
        </authorList>
    </citation>
    <scope>NUCLEOTIDE SEQUENCE [LARGE SCALE GENOMIC DNA]</scope>
    <source>
        <strain evidence="4">UB2112</strain>
    </source>
</reference>
<dbReference type="GO" id="GO:0016491">
    <property type="term" value="F:oxidoreductase activity"/>
    <property type="evidence" value="ECO:0007669"/>
    <property type="project" value="InterPro"/>
</dbReference>
<evidence type="ECO:0000313" key="3">
    <source>
        <dbReference type="EMBL" id="SYW79345.1"/>
    </source>
</evidence>
<dbReference type="InterPro" id="IPR052711">
    <property type="entry name" value="Zinc_ADH-like"/>
</dbReference>
<dbReference type="EMBL" id="ULHB01000052">
    <property type="protein sequence ID" value="SYW79345.1"/>
    <property type="molecule type" value="Genomic_DNA"/>
</dbReference>
<reference evidence="2" key="2">
    <citation type="submission" date="2016-04" db="EMBL/GenBank/DDBJ databases">
        <authorList>
            <person name="Evans L.H."/>
            <person name="Alamgir A."/>
            <person name="Owens N."/>
            <person name="Weber N.D."/>
            <person name="Virtaneva K."/>
            <person name="Barbian K."/>
            <person name="Babar A."/>
            <person name="Rosenke K."/>
        </authorList>
    </citation>
    <scope>NUCLEOTIDE SEQUENCE</scope>
    <source>
        <strain evidence="2">UB2112</strain>
    </source>
</reference>
<dbReference type="PANTHER" id="PTHR45033">
    <property type="match status" value="1"/>
</dbReference>
<dbReference type="Pfam" id="PF08240">
    <property type="entry name" value="ADH_N"/>
    <property type="match status" value="1"/>
</dbReference>
<name>A0A1K0GKX9_9BASI</name>
<dbReference type="EMBL" id="LT558119">
    <property type="protein sequence ID" value="SAM76695.1"/>
    <property type="molecule type" value="Genomic_DNA"/>
</dbReference>
<dbReference type="InterPro" id="IPR011032">
    <property type="entry name" value="GroES-like_sf"/>
</dbReference>
<dbReference type="Pfam" id="PF00107">
    <property type="entry name" value="ADH_zinc_N"/>
    <property type="match status" value="1"/>
</dbReference>